<proteinExistence type="inferred from homology"/>
<accession>A0A8J5UJG5</accession>
<dbReference type="Proteomes" id="UP000694255">
    <property type="component" value="Unassembled WGS sequence"/>
</dbReference>
<feature type="coiled-coil region" evidence="8">
    <location>
        <begin position="36"/>
        <end position="63"/>
    </location>
</feature>
<dbReference type="AlphaFoldDB" id="A0A8J5UJG5"/>
<dbReference type="InterPro" id="IPR008672">
    <property type="entry name" value="Mad1"/>
</dbReference>
<feature type="coiled-coil region" evidence="8">
    <location>
        <begin position="107"/>
        <end position="228"/>
    </location>
</feature>
<evidence type="ECO:0000256" key="2">
    <source>
        <dbReference type="ARBA" id="ARBA00008029"/>
    </source>
</evidence>
<evidence type="ECO:0000256" key="3">
    <source>
        <dbReference type="ARBA" id="ARBA00022019"/>
    </source>
</evidence>
<sequence>MSAAGSSPFVENPPTMVLTGGGGSTTTEEADLRSTISKLQFQLSSLQTEKKLLQQDREDQISEYKTLLSKKSKEFNELKSNFDFIFEEKKQLQSKLDNQSQIQLASKDKLQQEITDLKEKNRNATKQLHELESKHDRLVRKYQQVSSDWNLKIRINDELTAQLDHKDKMINELQLSNDNLIREMDNYSSILNNKDSLSTLNQNLLNKNASLQNTNNKLQAKIDQLLQTKTLNEVLKEKNISLTAKIQKLQPFEERYYQLDIEKLQLESKYNDLFKTLNESIVDPNQKVSDDDDVTNTIKVNKFIEVFKQTQHNNHILQTKLAEKSSENHILRQEHDDLVNELETNYFPQVEQLESKLKISAEQIYKLESTKKLNTQEIEYLRKRIKELEQEVALAQSKRQEVEQQPKNDKAIEEYLSNLEKLVEDYKSEIENLQQKLKSANGGSDEGITSKKRPRSLGDDGSSFKSQVNELEKENLQLCSKVKQLEYTIKCSQQKIQELEQVNTKRKSLQILQLKSNPLAKDQAIKQETLDALRKENLSLITKYIENKPSDELIPKAIFERQENDKEILQTKITQLSKRLTRLRDTYSKKSKDIITTISKYFGYSIEFLPSPSNPNELSSRLKLVSRYSTNKDSYLIIDIDSKSLKAYGPYEFKSICEELAQKWVIEEGQFPCLLSALNLTIYKQNSI</sequence>
<protein>
    <recommendedName>
        <fullName evidence="3">Spindle assembly checkpoint component MAD1</fullName>
    </recommendedName>
</protein>
<dbReference type="GO" id="GO:0000776">
    <property type="term" value="C:kinetochore"/>
    <property type="evidence" value="ECO:0007669"/>
    <property type="project" value="TreeGrafter"/>
</dbReference>
<dbReference type="GO" id="GO:0051315">
    <property type="term" value="P:attachment of mitotic spindle microtubules to kinetochore"/>
    <property type="evidence" value="ECO:0007669"/>
    <property type="project" value="TreeGrafter"/>
</dbReference>
<comment type="similarity">
    <text evidence="2">Belongs to the MAD1 family.</text>
</comment>
<keyword evidence="7" id="KW-0131">Cell cycle</keyword>
<comment type="caution">
    <text evidence="10">The sequence shown here is derived from an EMBL/GenBank/DDBJ whole genome shotgun (WGS) entry which is preliminary data.</text>
</comment>
<comment type="subcellular location">
    <subcellularLocation>
        <location evidence="1">Nucleus</location>
    </subcellularLocation>
</comment>
<evidence type="ECO:0000256" key="7">
    <source>
        <dbReference type="ARBA" id="ARBA00023306"/>
    </source>
</evidence>
<dbReference type="GeneID" id="73472143"/>
<feature type="region of interest" description="Disordered" evidence="9">
    <location>
        <begin position="1"/>
        <end position="30"/>
    </location>
</feature>
<reference evidence="10 11" key="1">
    <citation type="journal article" date="2021" name="DNA Res.">
        <title>Genome analysis of Candida subhashii reveals its hybrid nature and dual mitochondrial genome conformations.</title>
        <authorList>
            <person name="Mixao V."/>
            <person name="Hegedusova E."/>
            <person name="Saus E."/>
            <person name="Pryszcz L.P."/>
            <person name="Cillingova A."/>
            <person name="Nosek J."/>
            <person name="Gabaldon T."/>
        </authorList>
    </citation>
    <scope>NUCLEOTIDE SEQUENCE [LARGE SCALE GENOMIC DNA]</scope>
    <source>
        <strain evidence="10 11">CBS 10753</strain>
    </source>
</reference>
<evidence type="ECO:0000313" key="11">
    <source>
        <dbReference type="Proteomes" id="UP000694255"/>
    </source>
</evidence>
<feature type="region of interest" description="Disordered" evidence="9">
    <location>
        <begin position="437"/>
        <end position="465"/>
    </location>
</feature>
<evidence type="ECO:0000313" key="10">
    <source>
        <dbReference type="EMBL" id="KAG7661141.1"/>
    </source>
</evidence>
<dbReference type="PANTHER" id="PTHR23168">
    <property type="entry name" value="MITOTIC SPINDLE ASSEMBLY CHECKPOINT PROTEIN MAD1 MITOTIC ARREST DEFICIENT-LIKE PROTEIN 1"/>
    <property type="match status" value="1"/>
</dbReference>
<keyword evidence="6" id="KW-0539">Nucleus</keyword>
<dbReference type="Pfam" id="PF05557">
    <property type="entry name" value="MAD"/>
    <property type="match status" value="1"/>
</dbReference>
<feature type="coiled-coil region" evidence="8">
    <location>
        <begin position="468"/>
        <end position="502"/>
    </location>
</feature>
<name>A0A8J5UJG5_9ASCO</name>
<dbReference type="OrthoDB" id="331602at2759"/>
<organism evidence="10 11">
    <name type="scientific">[Candida] subhashii</name>
    <dbReference type="NCBI Taxonomy" id="561895"/>
    <lineage>
        <taxon>Eukaryota</taxon>
        <taxon>Fungi</taxon>
        <taxon>Dikarya</taxon>
        <taxon>Ascomycota</taxon>
        <taxon>Saccharomycotina</taxon>
        <taxon>Pichiomycetes</taxon>
        <taxon>Debaryomycetaceae</taxon>
        <taxon>Spathaspora</taxon>
    </lineage>
</organism>
<evidence type="ECO:0000256" key="1">
    <source>
        <dbReference type="ARBA" id="ARBA00004123"/>
    </source>
</evidence>
<evidence type="ECO:0000256" key="5">
    <source>
        <dbReference type="ARBA" id="ARBA00022776"/>
    </source>
</evidence>
<keyword evidence="11" id="KW-1185">Reference proteome</keyword>
<evidence type="ECO:0000256" key="9">
    <source>
        <dbReference type="SAM" id="MobiDB-lite"/>
    </source>
</evidence>
<keyword evidence="4" id="KW-0132">Cell division</keyword>
<dbReference type="GO" id="GO:0005635">
    <property type="term" value="C:nuclear envelope"/>
    <property type="evidence" value="ECO:0007669"/>
    <property type="project" value="TreeGrafter"/>
</dbReference>
<dbReference type="GO" id="GO:0007094">
    <property type="term" value="P:mitotic spindle assembly checkpoint signaling"/>
    <property type="evidence" value="ECO:0007669"/>
    <property type="project" value="InterPro"/>
</dbReference>
<evidence type="ECO:0000256" key="6">
    <source>
        <dbReference type="ARBA" id="ARBA00023242"/>
    </source>
</evidence>
<dbReference type="GO" id="GO:0072686">
    <property type="term" value="C:mitotic spindle"/>
    <property type="evidence" value="ECO:0007669"/>
    <property type="project" value="TreeGrafter"/>
</dbReference>
<keyword evidence="5" id="KW-0498">Mitosis</keyword>
<feature type="coiled-coil region" evidence="8">
    <location>
        <begin position="559"/>
        <end position="586"/>
    </location>
</feature>
<dbReference type="GO" id="GO:0051301">
    <property type="term" value="P:cell division"/>
    <property type="evidence" value="ECO:0007669"/>
    <property type="project" value="UniProtKB-KW"/>
</dbReference>
<gene>
    <name evidence="10" type="ORF">J8A68_005343</name>
</gene>
<dbReference type="EMBL" id="JAGSYN010000266">
    <property type="protein sequence ID" value="KAG7661141.1"/>
    <property type="molecule type" value="Genomic_DNA"/>
</dbReference>
<evidence type="ECO:0000256" key="8">
    <source>
        <dbReference type="SAM" id="Coils"/>
    </source>
</evidence>
<keyword evidence="8" id="KW-0175">Coiled coil</keyword>
<dbReference type="PANTHER" id="PTHR23168:SF0">
    <property type="entry name" value="MITOTIC SPINDLE ASSEMBLY CHECKPOINT PROTEIN MAD1"/>
    <property type="match status" value="1"/>
</dbReference>
<evidence type="ECO:0000256" key="4">
    <source>
        <dbReference type="ARBA" id="ARBA00022618"/>
    </source>
</evidence>
<dbReference type="RefSeq" id="XP_049261374.1">
    <property type="nucleotide sequence ID" value="XM_049409399.1"/>
</dbReference>